<dbReference type="InterPro" id="IPR043129">
    <property type="entry name" value="ATPase_NBD"/>
</dbReference>
<comment type="caution">
    <text evidence="4">The sequence shown here is derived from an EMBL/GenBank/DDBJ whole genome shotgun (WGS) entry which is preliminary data.</text>
</comment>
<dbReference type="AlphaFoldDB" id="A0A8T0IZ30"/>
<dbReference type="PROSITE" id="PS50181">
    <property type="entry name" value="FBOX"/>
    <property type="match status" value="1"/>
</dbReference>
<dbReference type="SUPFAM" id="SSF53067">
    <property type="entry name" value="Actin-like ATPase domain"/>
    <property type="match status" value="2"/>
</dbReference>
<dbReference type="Pfam" id="PF12937">
    <property type="entry name" value="F-box-like"/>
    <property type="match status" value="1"/>
</dbReference>
<feature type="region of interest" description="Disordered" evidence="2">
    <location>
        <begin position="15"/>
        <end position="34"/>
    </location>
</feature>
<evidence type="ECO:0000256" key="2">
    <source>
        <dbReference type="SAM" id="MobiDB-lite"/>
    </source>
</evidence>
<feature type="domain" description="F-box" evidence="3">
    <location>
        <begin position="34"/>
        <end position="80"/>
    </location>
</feature>
<dbReference type="Gene3D" id="3.30.420.40">
    <property type="match status" value="2"/>
</dbReference>
<dbReference type="Proteomes" id="UP000822688">
    <property type="component" value="Chromosome 2"/>
</dbReference>
<dbReference type="SMART" id="SM00256">
    <property type="entry name" value="FBOX"/>
    <property type="match status" value="1"/>
</dbReference>
<organism evidence="4 5">
    <name type="scientific">Ceratodon purpureus</name>
    <name type="common">Fire moss</name>
    <name type="synonym">Dicranum purpureum</name>
    <dbReference type="NCBI Taxonomy" id="3225"/>
    <lineage>
        <taxon>Eukaryota</taxon>
        <taxon>Viridiplantae</taxon>
        <taxon>Streptophyta</taxon>
        <taxon>Embryophyta</taxon>
        <taxon>Bryophyta</taxon>
        <taxon>Bryophytina</taxon>
        <taxon>Bryopsida</taxon>
        <taxon>Dicranidae</taxon>
        <taxon>Pseudoditrichales</taxon>
        <taxon>Ditrichaceae</taxon>
        <taxon>Ceratodon</taxon>
    </lineage>
</organism>
<evidence type="ECO:0000313" key="5">
    <source>
        <dbReference type="Proteomes" id="UP000822688"/>
    </source>
</evidence>
<sequence length="520" mass="57688">MASLLRRAWSSVRQTSKEAVGKSQSEDMAMEDDGPEVMKLPGEMLFSIFARLDSVDLAHVSAVCKTWHAIADDDALWEARLVADNGPLWPSVQFAENFLRAGFCQRPASDVPTGHRSRLPGTALPSPTLNALLPFRSIYSQRAMVPRAIIFDGGSGYAKYGWSDEVAPQDTLATFLEFGNIESPLYPRLKHLFTVIFDRMRVKASAQPIVLSTPTVHSDDSQIEKKARRQLRETTFSVLFELGVPAICAIDQAVLALFASNQTSGIVVNIGFHVTTVAPVLHGVVMRSLGLEIMGQGAMTLTVHLSELMHQSGLRFASMYTARTLKEKLCYVAQDFVEEHYNENCEASCEVGTEGTFTLRSERFRAPEILFQPRLGNLRTMALHQAVALCIDHCYNLPLEDAADANWYKNIVLTGGSACLPGLSGRLEKELSRMLPADMSDGIRVLPPKQGPYSAWFGAKVLSNVSTFQSAWCVTRKQFKRLGPSCVHDHDIYDDDMVETQSIREQAWTMERPGPPAPYR</sequence>
<evidence type="ECO:0000313" key="4">
    <source>
        <dbReference type="EMBL" id="KAG0588974.1"/>
    </source>
</evidence>
<gene>
    <name evidence="4" type="ORF">KC19_2G282100</name>
</gene>
<dbReference type="InterPro" id="IPR001810">
    <property type="entry name" value="F-box_dom"/>
</dbReference>
<dbReference type="Pfam" id="PF00022">
    <property type="entry name" value="Actin"/>
    <property type="match status" value="1"/>
</dbReference>
<protein>
    <recommendedName>
        <fullName evidence="3">F-box domain-containing protein</fullName>
    </recommendedName>
</protein>
<evidence type="ECO:0000256" key="1">
    <source>
        <dbReference type="RuleBase" id="RU000487"/>
    </source>
</evidence>
<name>A0A8T0IZ30_CERPU</name>
<dbReference type="Gene3D" id="1.20.1280.50">
    <property type="match status" value="1"/>
</dbReference>
<dbReference type="EMBL" id="CM026422">
    <property type="protein sequence ID" value="KAG0588974.1"/>
    <property type="molecule type" value="Genomic_DNA"/>
</dbReference>
<dbReference type="PANTHER" id="PTHR11937">
    <property type="entry name" value="ACTIN"/>
    <property type="match status" value="1"/>
</dbReference>
<comment type="similarity">
    <text evidence="1">Belongs to the actin family.</text>
</comment>
<keyword evidence="5" id="KW-1185">Reference proteome</keyword>
<dbReference type="SUPFAM" id="SSF81383">
    <property type="entry name" value="F-box domain"/>
    <property type="match status" value="1"/>
</dbReference>
<dbReference type="InterPro" id="IPR004000">
    <property type="entry name" value="Actin"/>
</dbReference>
<proteinExistence type="inferred from homology"/>
<dbReference type="Gene3D" id="3.90.640.10">
    <property type="entry name" value="Actin, Chain A, domain 4"/>
    <property type="match status" value="1"/>
</dbReference>
<reference evidence="4" key="1">
    <citation type="submission" date="2020-06" db="EMBL/GenBank/DDBJ databases">
        <title>WGS assembly of Ceratodon purpureus strain R40.</title>
        <authorList>
            <person name="Carey S.B."/>
            <person name="Jenkins J."/>
            <person name="Shu S."/>
            <person name="Lovell J.T."/>
            <person name="Sreedasyam A."/>
            <person name="Maumus F."/>
            <person name="Tiley G.P."/>
            <person name="Fernandez-Pozo N."/>
            <person name="Barry K."/>
            <person name="Chen C."/>
            <person name="Wang M."/>
            <person name="Lipzen A."/>
            <person name="Daum C."/>
            <person name="Saski C.A."/>
            <person name="Payton A.C."/>
            <person name="Mcbreen J.C."/>
            <person name="Conrad R.E."/>
            <person name="Kollar L.M."/>
            <person name="Olsson S."/>
            <person name="Huttunen S."/>
            <person name="Landis J.B."/>
            <person name="Wickett N.J."/>
            <person name="Johnson M.G."/>
            <person name="Rensing S.A."/>
            <person name="Grimwood J."/>
            <person name="Schmutz J."/>
            <person name="Mcdaniel S.F."/>
        </authorList>
    </citation>
    <scope>NUCLEOTIDE SEQUENCE</scope>
    <source>
        <strain evidence="4">R40</strain>
    </source>
</reference>
<dbReference type="InterPro" id="IPR036047">
    <property type="entry name" value="F-box-like_dom_sf"/>
</dbReference>
<evidence type="ECO:0000259" key="3">
    <source>
        <dbReference type="PROSITE" id="PS50181"/>
    </source>
</evidence>
<dbReference type="SMART" id="SM00268">
    <property type="entry name" value="ACTIN"/>
    <property type="match status" value="1"/>
</dbReference>
<accession>A0A8T0IZ30</accession>